<sequence length="622" mass="69576">MSGGDQPDGSDGARDRVAPNPSNDDGSASGVDGNRNTNSGIDGADDRNRDGTVHDDPNPDPETERTSAIAPTGPTSKRRIKETVLAEVEATFDERTGETFLGRPSTAFIENEFFDFSYLDDYDEVERYWVNRPFAYVTVLYDEATNTNRYHVVEPELDTFEEYVREDLIRALRSDLMYKEFDGSIDQAAVFDAEVPRVMREHAATVGDGSLQQLLYYLRRDFVSYGKIDPIMRDWSVEDISCDGADQPVFVYHHGYRDLRTNLSFGDDRLNTYVVRLAQRAGKHLSVADPLVDASLPDGSRVQLTLGGEVTTRGSNFTVRKFAEVPFTPVDLVNWGTFSLEQMAYLWLAVENNASLMFAGGTGSGKTTSLNAVSMFVPPESKVVSIEDTPEITLPHDNWIQSVTREGTTGGGRGSVGMFDLLQAALRQRPEYLVVGEIRTESDVALTFFQSIATGHTAYTTFHADSVRGLLSRLQNEPLNVPTQMIGNLDIVSIQQQTTHEGKRVRRNRRLVEFSRDDTDSDEIDPHEVFEYDARSDSFEQITGSAVLGDIADERGWTPGRIERELDRREAVLEYLLEEGITDYESVARVIQGFIRDPEYVLEEVRAGELDPEEIAIAEDDD</sequence>
<evidence type="ECO:0000256" key="1">
    <source>
        <dbReference type="ARBA" id="ARBA00006611"/>
    </source>
</evidence>
<dbReference type="InterPro" id="IPR050921">
    <property type="entry name" value="T4SS_GSP_E_ATPase"/>
</dbReference>
<evidence type="ECO:0000313" key="7">
    <source>
        <dbReference type="Proteomes" id="UP001321018"/>
    </source>
</evidence>
<dbReference type="GO" id="GO:0016887">
    <property type="term" value="F:ATP hydrolysis activity"/>
    <property type="evidence" value="ECO:0007669"/>
    <property type="project" value="InterPro"/>
</dbReference>
<evidence type="ECO:0000256" key="2">
    <source>
        <dbReference type="SAM" id="MobiDB-lite"/>
    </source>
</evidence>
<dbReference type="PANTHER" id="PTHR30486:SF6">
    <property type="entry name" value="TYPE IV PILUS RETRACTATION ATPASE PILT"/>
    <property type="match status" value="1"/>
</dbReference>
<dbReference type="CDD" id="cd01130">
    <property type="entry name" value="VirB11-like_ATPase"/>
    <property type="match status" value="1"/>
</dbReference>
<feature type="domain" description="Bacterial type II secretion system protein E" evidence="3">
    <location>
        <begin position="277"/>
        <end position="486"/>
    </location>
</feature>
<dbReference type="Gene3D" id="3.30.450.380">
    <property type="match status" value="1"/>
</dbReference>
<dbReference type="Gene3D" id="3.40.50.300">
    <property type="entry name" value="P-loop containing nucleotide triphosphate hydrolases"/>
    <property type="match status" value="1"/>
</dbReference>
<reference evidence="6" key="1">
    <citation type="submission" date="2022-09" db="EMBL/GenBank/DDBJ databases">
        <title>Enrichment on poylsaccharides allowed isolation of novel metabolic and taxonomic groups of Haloarchaea.</title>
        <authorList>
            <person name="Sorokin D.Y."/>
            <person name="Elcheninov A.G."/>
            <person name="Khizhniak T.V."/>
            <person name="Kolganova T.V."/>
            <person name="Kublanov I.V."/>
        </authorList>
    </citation>
    <scope>NUCLEOTIDE SEQUENCE</scope>
    <source>
        <strain evidence="6">AArc-xg1-1</strain>
    </source>
</reference>
<organism evidence="6 7">
    <name type="scientific">Natronoglomus mannanivorans</name>
    <dbReference type="NCBI Taxonomy" id="2979990"/>
    <lineage>
        <taxon>Archaea</taxon>
        <taxon>Methanobacteriati</taxon>
        <taxon>Methanobacteriota</taxon>
        <taxon>Stenosarchaea group</taxon>
        <taxon>Halobacteria</taxon>
        <taxon>Halobacteriales</taxon>
        <taxon>Natrialbaceae</taxon>
        <taxon>Natronoglomus</taxon>
    </lineage>
</organism>
<dbReference type="InterPro" id="IPR056571">
    <property type="entry name" value="PilB3-like_C"/>
</dbReference>
<evidence type="ECO:0000313" key="6">
    <source>
        <dbReference type="EMBL" id="MCU4742313.1"/>
    </source>
</evidence>
<dbReference type="Pfam" id="PF23989">
    <property type="entry name" value="PilB3_C"/>
    <property type="match status" value="1"/>
</dbReference>
<feature type="region of interest" description="Disordered" evidence="2">
    <location>
        <begin position="1"/>
        <end position="80"/>
    </location>
</feature>
<name>A0AAP3E276_9EURY</name>
<evidence type="ECO:0000259" key="5">
    <source>
        <dbReference type="Pfam" id="PF23990"/>
    </source>
</evidence>
<dbReference type="Pfam" id="PF23990">
    <property type="entry name" value="PilB3_N"/>
    <property type="match status" value="1"/>
</dbReference>
<dbReference type="Proteomes" id="UP001321018">
    <property type="component" value="Unassembled WGS sequence"/>
</dbReference>
<dbReference type="SUPFAM" id="SSF52540">
    <property type="entry name" value="P-loop containing nucleoside triphosphate hydrolases"/>
    <property type="match status" value="1"/>
</dbReference>
<dbReference type="PANTHER" id="PTHR30486">
    <property type="entry name" value="TWITCHING MOTILITY PROTEIN PILT"/>
    <property type="match status" value="1"/>
</dbReference>
<dbReference type="Pfam" id="PF00437">
    <property type="entry name" value="T2SSE"/>
    <property type="match status" value="1"/>
</dbReference>
<accession>A0AAP3E276</accession>
<feature type="domain" description="PilB3-like C-terminal" evidence="4">
    <location>
        <begin position="537"/>
        <end position="609"/>
    </location>
</feature>
<evidence type="ECO:0000259" key="3">
    <source>
        <dbReference type="Pfam" id="PF00437"/>
    </source>
</evidence>
<dbReference type="AlphaFoldDB" id="A0AAP3E276"/>
<protein>
    <submittedName>
        <fullName evidence="6">Type II/IV secretion system ATPase subunit</fullName>
    </submittedName>
</protein>
<feature type="domain" description="PilB3-like N-terminal" evidence="5">
    <location>
        <begin position="110"/>
        <end position="156"/>
    </location>
</feature>
<evidence type="ECO:0000259" key="4">
    <source>
        <dbReference type="Pfam" id="PF23989"/>
    </source>
</evidence>
<dbReference type="InterPro" id="IPR001482">
    <property type="entry name" value="T2SS/T4SS_dom"/>
</dbReference>
<proteinExistence type="inferred from homology"/>
<feature type="compositionally biased region" description="Basic and acidic residues" evidence="2">
    <location>
        <begin position="44"/>
        <end position="65"/>
    </location>
</feature>
<dbReference type="RefSeq" id="WP_338004137.1">
    <property type="nucleotide sequence ID" value="NZ_JAOPKA010000007.1"/>
</dbReference>
<comment type="caution">
    <text evidence="6">The sequence shown here is derived from an EMBL/GenBank/DDBJ whole genome shotgun (WGS) entry which is preliminary data.</text>
</comment>
<comment type="similarity">
    <text evidence="1">Belongs to the GSP E family.</text>
</comment>
<dbReference type="InterPro" id="IPR056570">
    <property type="entry name" value="PilB3-like_N"/>
</dbReference>
<dbReference type="EMBL" id="JAOPKA010000007">
    <property type="protein sequence ID" value="MCU4742313.1"/>
    <property type="molecule type" value="Genomic_DNA"/>
</dbReference>
<dbReference type="InterPro" id="IPR027417">
    <property type="entry name" value="P-loop_NTPase"/>
</dbReference>
<gene>
    <name evidence="6" type="ORF">OB960_12995</name>
</gene>